<keyword evidence="9 11" id="KW-0501">Molybdenum cofactor biosynthesis</keyword>
<proteinExistence type="inferred from homology"/>
<dbReference type="PANTHER" id="PTHR10192">
    <property type="entry name" value="MOLYBDOPTERIN BIOSYNTHESIS PROTEIN"/>
    <property type="match status" value="1"/>
</dbReference>
<evidence type="ECO:0000256" key="5">
    <source>
        <dbReference type="ARBA" id="ARBA00022505"/>
    </source>
</evidence>
<dbReference type="GO" id="GO:0061599">
    <property type="term" value="F:molybdopterin molybdotransferase activity"/>
    <property type="evidence" value="ECO:0007669"/>
    <property type="project" value="UniProtKB-UniRule"/>
</dbReference>
<comment type="catalytic activity">
    <reaction evidence="10">
        <text>adenylyl-molybdopterin + molybdate = Mo-molybdopterin + AMP + H(+)</text>
        <dbReference type="Rhea" id="RHEA:35047"/>
        <dbReference type="ChEBI" id="CHEBI:15378"/>
        <dbReference type="ChEBI" id="CHEBI:36264"/>
        <dbReference type="ChEBI" id="CHEBI:62727"/>
        <dbReference type="ChEBI" id="CHEBI:71302"/>
        <dbReference type="ChEBI" id="CHEBI:456215"/>
        <dbReference type="EC" id="2.10.1.1"/>
    </reaction>
</comment>
<dbReference type="AlphaFoldDB" id="A0A4R8VHU7"/>
<reference evidence="15 17" key="2">
    <citation type="submission" date="2019-03" db="EMBL/GenBank/DDBJ databases">
        <title>Genomics of glacier-inhabiting Cryobacterium strains.</title>
        <authorList>
            <person name="Liu Q."/>
            <person name="Xin Y.-H."/>
        </authorList>
    </citation>
    <scope>NUCLEOTIDE SEQUENCE [LARGE SCALE GENOMIC DNA]</scope>
    <source>
        <strain evidence="15 17">Hh8</strain>
    </source>
</reference>
<dbReference type="SUPFAM" id="SSF63882">
    <property type="entry name" value="MoeA N-terminal region -like"/>
    <property type="match status" value="1"/>
</dbReference>
<dbReference type="GO" id="GO:0006777">
    <property type="term" value="P:Mo-molybdopterin cofactor biosynthetic process"/>
    <property type="evidence" value="ECO:0007669"/>
    <property type="project" value="UniProtKB-UniRule"/>
</dbReference>
<keyword evidence="6 11" id="KW-0808">Transferase</keyword>
<comment type="function">
    <text evidence="2 11">Catalyzes the insertion of molybdate into adenylated molybdopterin with the concomitant release of AMP.</text>
</comment>
<evidence type="ECO:0000313" key="17">
    <source>
        <dbReference type="Proteomes" id="UP000298252"/>
    </source>
</evidence>
<dbReference type="EC" id="2.10.1.1" evidence="11"/>
<evidence type="ECO:0000256" key="11">
    <source>
        <dbReference type="RuleBase" id="RU365090"/>
    </source>
</evidence>
<dbReference type="Pfam" id="PF03454">
    <property type="entry name" value="MoeA_C"/>
    <property type="match status" value="1"/>
</dbReference>
<dbReference type="CDD" id="cd00887">
    <property type="entry name" value="MoeA"/>
    <property type="match status" value="1"/>
</dbReference>
<dbReference type="Gene3D" id="2.170.190.11">
    <property type="entry name" value="Molybdopterin biosynthesis moea protein, domain 3"/>
    <property type="match status" value="1"/>
</dbReference>
<organism evidence="14 16">
    <name type="scientific">Cryobacterium flavum</name>
    <dbReference type="NCBI Taxonomy" id="1424659"/>
    <lineage>
        <taxon>Bacteria</taxon>
        <taxon>Bacillati</taxon>
        <taxon>Actinomycetota</taxon>
        <taxon>Actinomycetes</taxon>
        <taxon>Micrococcales</taxon>
        <taxon>Microbacteriaceae</taxon>
        <taxon>Cryobacterium</taxon>
    </lineage>
</organism>
<evidence type="ECO:0000256" key="12">
    <source>
        <dbReference type="SAM" id="MobiDB-lite"/>
    </source>
</evidence>
<dbReference type="Pfam" id="PF03453">
    <property type="entry name" value="MoeA_N"/>
    <property type="match status" value="1"/>
</dbReference>
<name>A0A4R8VHU7_9MICO</name>
<feature type="compositionally biased region" description="Basic and acidic residues" evidence="12">
    <location>
        <begin position="41"/>
        <end position="68"/>
    </location>
</feature>
<dbReference type="InterPro" id="IPR001453">
    <property type="entry name" value="MoaB/Mog_dom"/>
</dbReference>
<comment type="similarity">
    <text evidence="4 11">Belongs to the MoeA family.</text>
</comment>
<feature type="region of interest" description="Disordered" evidence="12">
    <location>
        <begin position="491"/>
        <end position="514"/>
    </location>
</feature>
<dbReference type="PANTHER" id="PTHR10192:SF5">
    <property type="entry name" value="GEPHYRIN"/>
    <property type="match status" value="1"/>
</dbReference>
<keyword evidence="17" id="KW-1185">Reference proteome</keyword>
<dbReference type="InterPro" id="IPR036135">
    <property type="entry name" value="MoeA_linker/N_sf"/>
</dbReference>
<dbReference type="GO" id="GO:0046872">
    <property type="term" value="F:metal ion binding"/>
    <property type="evidence" value="ECO:0007669"/>
    <property type="project" value="UniProtKB-UniRule"/>
</dbReference>
<evidence type="ECO:0000313" key="14">
    <source>
        <dbReference type="EMBL" id="SDN39425.1"/>
    </source>
</evidence>
<dbReference type="STRING" id="1424659.SAMN05216368_105132"/>
<dbReference type="Proteomes" id="UP000199639">
    <property type="component" value="Unassembled WGS sequence"/>
</dbReference>
<evidence type="ECO:0000313" key="16">
    <source>
        <dbReference type="Proteomes" id="UP000199639"/>
    </source>
</evidence>
<evidence type="ECO:0000256" key="9">
    <source>
        <dbReference type="ARBA" id="ARBA00023150"/>
    </source>
</evidence>
<keyword evidence="7 11" id="KW-0479">Metal-binding</keyword>
<dbReference type="Proteomes" id="UP000298252">
    <property type="component" value="Unassembled WGS sequence"/>
</dbReference>
<dbReference type="Gene3D" id="2.40.340.10">
    <property type="entry name" value="MoeA, C-terminal, domain IV"/>
    <property type="match status" value="1"/>
</dbReference>
<dbReference type="InterPro" id="IPR005110">
    <property type="entry name" value="MoeA_linker/N"/>
</dbReference>
<feature type="compositionally biased region" description="Low complexity" evidence="12">
    <location>
        <begin position="491"/>
        <end position="500"/>
    </location>
</feature>
<evidence type="ECO:0000256" key="10">
    <source>
        <dbReference type="ARBA" id="ARBA00047317"/>
    </source>
</evidence>
<dbReference type="InterPro" id="IPR036425">
    <property type="entry name" value="MoaB/Mog-like_dom_sf"/>
</dbReference>
<dbReference type="InterPro" id="IPR036688">
    <property type="entry name" value="MoeA_C_domain_IV_sf"/>
</dbReference>
<evidence type="ECO:0000259" key="13">
    <source>
        <dbReference type="SMART" id="SM00852"/>
    </source>
</evidence>
<evidence type="ECO:0000256" key="4">
    <source>
        <dbReference type="ARBA" id="ARBA00010763"/>
    </source>
</evidence>
<protein>
    <recommendedName>
        <fullName evidence="11">Molybdopterin molybdenumtransferase</fullName>
        <ecNumber evidence="11">2.10.1.1</ecNumber>
    </recommendedName>
</protein>
<reference evidence="14 16" key="1">
    <citation type="submission" date="2016-10" db="EMBL/GenBank/DDBJ databases">
        <authorList>
            <person name="Varghese N."/>
            <person name="Submissions S."/>
        </authorList>
    </citation>
    <scope>NUCLEOTIDE SEQUENCE [LARGE SCALE GENOMIC DNA]</scope>
    <source>
        <strain evidence="14 16">CGMCC 1.11215</strain>
    </source>
</reference>
<accession>A0A4R8VHU7</accession>
<dbReference type="RefSeq" id="WP_092340336.1">
    <property type="nucleotide sequence ID" value="NZ_FNIB01000005.1"/>
</dbReference>
<feature type="domain" description="MoaB/Mog" evidence="13">
    <location>
        <begin position="254"/>
        <end position="397"/>
    </location>
</feature>
<comment type="pathway">
    <text evidence="3 11">Cofactor biosynthesis; molybdopterin biosynthesis.</text>
</comment>
<dbReference type="GO" id="GO:0005829">
    <property type="term" value="C:cytosol"/>
    <property type="evidence" value="ECO:0007669"/>
    <property type="project" value="TreeGrafter"/>
</dbReference>
<dbReference type="UniPathway" id="UPA00344"/>
<gene>
    <name evidence="15" type="ORF">E3O21_01395</name>
    <name evidence="14" type="ORF">SAMN05216368_105132</name>
</gene>
<dbReference type="Pfam" id="PF00994">
    <property type="entry name" value="MoCF_biosynth"/>
    <property type="match status" value="1"/>
</dbReference>
<dbReference type="NCBIfam" id="NF045515">
    <property type="entry name" value="Glp_gephyrin"/>
    <property type="match status" value="1"/>
</dbReference>
<sequence>MTDNERHAASSEAPASTDATGSSDSHEVRSGDHAGAAHRHAGPDEASDSREVTSGHRENDHAHPDRADACAPAATARTVSEQLAVVLGSVAPLLPVRVELDAARGLVLAEDVLTVTDTPPFDNSAMDGYAVIRADLLRASAQNPITLPVVADLAAGTAENPRLVPGQVARIMTGAPIPDGADAVVPIEDTDQGTELVTIVRAPDVAAHVRRAGEDAHAGDRVLRAGSVLWPTRVAAAASAGTRSVLVHPAPRVAVISTGSELVTPGSPTRRGQIPDSNSFLLSAAVAEAGGIPVRIGAVPDDDDVLRALLTELAGTVDVIVLSGGVSVGAYDVVKAVLKPLGTVDFGPVKMQPGKPQGFGRWPATGDVPGPLIFALPGNPVSAYVSFEVFVRPALRRLLGHGLADPIDPADETATAPNDGAMRTDTEAHTVGTTATSLDQPSPDHPALHRRTITATVADGWNSPPGRAQYMPVIVTHRTVIEHAPAVITAEGSTSASTGSIRSEVRPASRGGSGSHLVAGLAQANGLAIVPEDTTHIRGGDRITVMLTS</sequence>
<dbReference type="FunFam" id="3.40.980.10:FF:000004">
    <property type="entry name" value="Molybdopterin molybdenumtransferase"/>
    <property type="match status" value="1"/>
</dbReference>
<keyword evidence="8 11" id="KW-0460">Magnesium</keyword>
<dbReference type="InterPro" id="IPR038987">
    <property type="entry name" value="MoeA-like"/>
</dbReference>
<dbReference type="FunFam" id="2.170.190.11:FF:000001">
    <property type="entry name" value="Molybdopterin molybdenumtransferase"/>
    <property type="match status" value="1"/>
</dbReference>
<evidence type="ECO:0000256" key="6">
    <source>
        <dbReference type="ARBA" id="ARBA00022679"/>
    </source>
</evidence>
<dbReference type="EMBL" id="FNIB01000005">
    <property type="protein sequence ID" value="SDN39425.1"/>
    <property type="molecule type" value="Genomic_DNA"/>
</dbReference>
<dbReference type="NCBIfam" id="TIGR00177">
    <property type="entry name" value="molyb_syn"/>
    <property type="match status" value="1"/>
</dbReference>
<dbReference type="Gene3D" id="3.90.105.10">
    <property type="entry name" value="Molybdopterin biosynthesis moea protein, domain 2"/>
    <property type="match status" value="1"/>
</dbReference>
<keyword evidence="5 11" id="KW-0500">Molybdenum</keyword>
<comment type="cofactor">
    <cofactor evidence="1 11">
        <name>Mg(2+)</name>
        <dbReference type="ChEBI" id="CHEBI:18420"/>
    </cofactor>
</comment>
<dbReference type="SUPFAM" id="SSF53218">
    <property type="entry name" value="Molybdenum cofactor biosynthesis proteins"/>
    <property type="match status" value="1"/>
</dbReference>
<dbReference type="Gene3D" id="3.40.980.10">
    <property type="entry name" value="MoaB/Mog-like domain"/>
    <property type="match status" value="1"/>
</dbReference>
<evidence type="ECO:0000256" key="7">
    <source>
        <dbReference type="ARBA" id="ARBA00022723"/>
    </source>
</evidence>
<dbReference type="SUPFAM" id="SSF63867">
    <property type="entry name" value="MoeA C-terminal domain-like"/>
    <property type="match status" value="1"/>
</dbReference>
<evidence type="ECO:0000256" key="3">
    <source>
        <dbReference type="ARBA" id="ARBA00005046"/>
    </source>
</evidence>
<evidence type="ECO:0000256" key="1">
    <source>
        <dbReference type="ARBA" id="ARBA00001946"/>
    </source>
</evidence>
<dbReference type="SMART" id="SM00852">
    <property type="entry name" value="MoCF_biosynth"/>
    <property type="match status" value="1"/>
</dbReference>
<dbReference type="EMBL" id="SOFD01000003">
    <property type="protein sequence ID" value="TFB81952.1"/>
    <property type="molecule type" value="Genomic_DNA"/>
</dbReference>
<evidence type="ECO:0000256" key="8">
    <source>
        <dbReference type="ARBA" id="ARBA00022842"/>
    </source>
</evidence>
<evidence type="ECO:0000256" key="2">
    <source>
        <dbReference type="ARBA" id="ARBA00002901"/>
    </source>
</evidence>
<feature type="compositionally biased region" description="Polar residues" evidence="12">
    <location>
        <begin position="13"/>
        <end position="23"/>
    </location>
</feature>
<feature type="region of interest" description="Disordered" evidence="12">
    <location>
        <begin position="1"/>
        <end position="73"/>
    </location>
</feature>
<evidence type="ECO:0000313" key="15">
    <source>
        <dbReference type="EMBL" id="TFB81952.1"/>
    </source>
</evidence>
<dbReference type="InterPro" id="IPR005111">
    <property type="entry name" value="MoeA_C_domain_IV"/>
</dbReference>